<keyword evidence="4 6" id="KW-0067">ATP-binding</keyword>
<dbReference type="PANTHER" id="PTHR43776">
    <property type="entry name" value="TRANSPORT ATP-BINDING PROTEIN"/>
    <property type="match status" value="1"/>
</dbReference>
<gene>
    <name evidence="6" type="ORF">DSM19430T_09570</name>
</gene>
<dbReference type="GO" id="GO:0016887">
    <property type="term" value="F:ATP hydrolysis activity"/>
    <property type="evidence" value="ECO:0007669"/>
    <property type="project" value="InterPro"/>
</dbReference>
<dbReference type="EMBL" id="BLVP01000005">
    <property type="protein sequence ID" value="GFM36273.1"/>
    <property type="molecule type" value="Genomic_DNA"/>
</dbReference>
<dbReference type="RefSeq" id="WP_174408960.1">
    <property type="nucleotide sequence ID" value="NZ_BLVP01000005.1"/>
</dbReference>
<dbReference type="InterPro" id="IPR017871">
    <property type="entry name" value="ABC_transporter-like_CS"/>
</dbReference>
<dbReference type="CDD" id="cd03257">
    <property type="entry name" value="ABC_NikE_OppD_transporters"/>
    <property type="match status" value="2"/>
</dbReference>
<protein>
    <submittedName>
        <fullName evidence="6">Peptide ABC transporter ATP-binding protein</fullName>
    </submittedName>
</protein>
<dbReference type="Gene3D" id="3.40.50.300">
    <property type="entry name" value="P-loop containing nucleotide triphosphate hydrolases"/>
    <property type="match status" value="2"/>
</dbReference>
<dbReference type="GO" id="GO:0015833">
    <property type="term" value="P:peptide transport"/>
    <property type="evidence" value="ECO:0007669"/>
    <property type="project" value="InterPro"/>
</dbReference>
<dbReference type="InterPro" id="IPR050319">
    <property type="entry name" value="ABC_transp_ATP-bind"/>
</dbReference>
<dbReference type="InterPro" id="IPR003593">
    <property type="entry name" value="AAA+_ATPase"/>
</dbReference>
<comment type="similarity">
    <text evidence="1">Belongs to the ABC transporter superfamily.</text>
</comment>
<comment type="caution">
    <text evidence="6">The sequence shown here is derived from an EMBL/GenBank/DDBJ whole genome shotgun (WGS) entry which is preliminary data.</text>
</comment>
<accession>A0A7J0BRD4</accession>
<evidence type="ECO:0000256" key="1">
    <source>
        <dbReference type="ARBA" id="ARBA00005417"/>
    </source>
</evidence>
<feature type="domain" description="ABC transporter" evidence="5">
    <location>
        <begin position="281"/>
        <end position="528"/>
    </location>
</feature>
<dbReference type="GO" id="GO:0005524">
    <property type="term" value="F:ATP binding"/>
    <property type="evidence" value="ECO:0007669"/>
    <property type="project" value="UniProtKB-KW"/>
</dbReference>
<evidence type="ECO:0000256" key="3">
    <source>
        <dbReference type="ARBA" id="ARBA00022741"/>
    </source>
</evidence>
<dbReference type="PROSITE" id="PS50893">
    <property type="entry name" value="ABC_TRANSPORTER_2"/>
    <property type="match status" value="2"/>
</dbReference>
<dbReference type="PANTHER" id="PTHR43776:SF7">
    <property type="entry name" value="D,D-DIPEPTIDE TRANSPORT ATP-BINDING PROTEIN DDPF-RELATED"/>
    <property type="match status" value="1"/>
</dbReference>
<dbReference type="AlphaFoldDB" id="A0A7J0BRD4"/>
<dbReference type="GO" id="GO:0055085">
    <property type="term" value="P:transmembrane transport"/>
    <property type="evidence" value="ECO:0007669"/>
    <property type="project" value="UniProtKB-ARBA"/>
</dbReference>
<dbReference type="InterPro" id="IPR013563">
    <property type="entry name" value="Oligopep_ABC_C"/>
</dbReference>
<feature type="domain" description="ABC transporter" evidence="5">
    <location>
        <begin position="5"/>
        <end position="260"/>
    </location>
</feature>
<evidence type="ECO:0000313" key="7">
    <source>
        <dbReference type="Proteomes" id="UP000503820"/>
    </source>
</evidence>
<proteinExistence type="inferred from homology"/>
<keyword evidence="7" id="KW-1185">Reference proteome</keyword>
<dbReference type="SUPFAM" id="SSF52540">
    <property type="entry name" value="P-loop containing nucleoside triphosphate hydrolases"/>
    <property type="match status" value="2"/>
</dbReference>
<dbReference type="Pfam" id="PF00005">
    <property type="entry name" value="ABC_tran"/>
    <property type="match status" value="2"/>
</dbReference>
<name>A0A7J0BRD4_9BACT</name>
<dbReference type="InterPro" id="IPR027417">
    <property type="entry name" value="P-loop_NTPase"/>
</dbReference>
<sequence>MNPVLHIHGLTIGFPGTAAAVSPADTPPPVVRNVNLTLHKGQVLGLVGESGSGKSLTARAIMGLLPPGGRILSGSMEFSGHNLATLSGEAMRSLRGNRIAMLFQDPLSSFNPLHRIGRQIGEGLALHRKWPPARIRKRVAELLQQVGMNDPRRFMDAFPHQLSGGQRQRAMLAMALANEPDILIADEPTTALDAVVQQQVLELLLSLRGDMSIILISHDLPMMQQAADHICVMRNGEIVEQGPARALFSAPEHPYTRLLLYRGEDRDPQPAVTDTLPVLSVRDLNVRYPAEKNWLGKTRTWHHAVRNVRFDLHRGECLGIVGESGSGKSSLGLAVLRLVESSGEVRFMGTPLHTLPEARLRPLRAGLQIVFQDPLASLNPRLSVQECIAEGLKAQERLSEEETETRVISAMREVELDPLLRHRYPHELSGGQCQRICLARALVMAPRCIVFDEPTSSLDRNTQFQVVHLLQRLQQKHGLSSLFIAHDLALVRRLCHRVLIMHNGSVVESGPTPHVFAAPQHPYTRCLLQAAQPSLQRPAGMAGTGEPA</sequence>
<dbReference type="NCBIfam" id="NF007739">
    <property type="entry name" value="PRK10419.1"/>
    <property type="match status" value="2"/>
</dbReference>
<dbReference type="SMART" id="SM00382">
    <property type="entry name" value="AAA"/>
    <property type="match status" value="2"/>
</dbReference>
<keyword evidence="2" id="KW-0813">Transport</keyword>
<dbReference type="PROSITE" id="PS00211">
    <property type="entry name" value="ABC_TRANSPORTER_1"/>
    <property type="match status" value="2"/>
</dbReference>
<reference evidence="6 7" key="1">
    <citation type="submission" date="2020-05" db="EMBL/GenBank/DDBJ databases">
        <title>Draft genome sequence of Desulfovibrio psychrotolerans JS1T.</title>
        <authorList>
            <person name="Ueno A."/>
            <person name="Tamazawa S."/>
            <person name="Tamamura S."/>
            <person name="Murakami T."/>
            <person name="Kiyama T."/>
            <person name="Inomata H."/>
            <person name="Amano Y."/>
            <person name="Miyakawa K."/>
            <person name="Tamaki H."/>
            <person name="Naganuma T."/>
            <person name="Kaneko K."/>
        </authorList>
    </citation>
    <scope>NUCLEOTIDE SEQUENCE [LARGE SCALE GENOMIC DNA]</scope>
    <source>
        <strain evidence="6 7">JS1</strain>
    </source>
</reference>
<keyword evidence="3" id="KW-0547">Nucleotide-binding</keyword>
<organism evidence="6 7">
    <name type="scientific">Desulfovibrio psychrotolerans</name>
    <dbReference type="NCBI Taxonomy" id="415242"/>
    <lineage>
        <taxon>Bacteria</taxon>
        <taxon>Pseudomonadati</taxon>
        <taxon>Thermodesulfobacteriota</taxon>
        <taxon>Desulfovibrionia</taxon>
        <taxon>Desulfovibrionales</taxon>
        <taxon>Desulfovibrionaceae</taxon>
        <taxon>Desulfovibrio</taxon>
    </lineage>
</organism>
<evidence type="ECO:0000256" key="2">
    <source>
        <dbReference type="ARBA" id="ARBA00022448"/>
    </source>
</evidence>
<evidence type="ECO:0000313" key="6">
    <source>
        <dbReference type="EMBL" id="GFM36273.1"/>
    </source>
</evidence>
<evidence type="ECO:0000256" key="4">
    <source>
        <dbReference type="ARBA" id="ARBA00022840"/>
    </source>
</evidence>
<dbReference type="NCBIfam" id="NF008453">
    <property type="entry name" value="PRK11308.1"/>
    <property type="match status" value="2"/>
</dbReference>
<dbReference type="Pfam" id="PF08352">
    <property type="entry name" value="oligo_HPY"/>
    <property type="match status" value="2"/>
</dbReference>
<dbReference type="InterPro" id="IPR003439">
    <property type="entry name" value="ABC_transporter-like_ATP-bd"/>
</dbReference>
<dbReference type="Proteomes" id="UP000503820">
    <property type="component" value="Unassembled WGS sequence"/>
</dbReference>
<evidence type="ECO:0000259" key="5">
    <source>
        <dbReference type="PROSITE" id="PS50893"/>
    </source>
</evidence>